<name>A0A811QYI4_9POAL</name>
<keyword evidence="2" id="KW-1185">Reference proteome</keyword>
<evidence type="ECO:0000313" key="2">
    <source>
        <dbReference type="Proteomes" id="UP000604825"/>
    </source>
</evidence>
<evidence type="ECO:0000313" key="1">
    <source>
        <dbReference type="EMBL" id="CAD6261163.1"/>
    </source>
</evidence>
<gene>
    <name evidence="1" type="ORF">NCGR_LOCUS44584</name>
</gene>
<dbReference type="EMBL" id="CAJGYO010000011">
    <property type="protein sequence ID" value="CAD6261163.1"/>
    <property type="molecule type" value="Genomic_DNA"/>
</dbReference>
<dbReference type="AlphaFoldDB" id="A0A811QYI4"/>
<proteinExistence type="predicted"/>
<reference evidence="1" key="1">
    <citation type="submission" date="2020-10" db="EMBL/GenBank/DDBJ databases">
        <authorList>
            <person name="Han B."/>
            <person name="Lu T."/>
            <person name="Zhao Q."/>
            <person name="Huang X."/>
            <person name="Zhao Y."/>
        </authorList>
    </citation>
    <scope>NUCLEOTIDE SEQUENCE</scope>
</reference>
<dbReference type="Proteomes" id="UP000604825">
    <property type="component" value="Unassembled WGS sequence"/>
</dbReference>
<accession>A0A811QYI4</accession>
<comment type="caution">
    <text evidence="1">The sequence shown here is derived from an EMBL/GenBank/DDBJ whole genome shotgun (WGS) entry which is preliminary data.</text>
</comment>
<sequence length="110" mass="11547">MGKPKGKKKAEEEEAAAAAKSWLAWKSRVAYPSMSCLASLSVLGRSAAASAAGSGRCCHHEALKLLLRRIASQLARVGWGDGDGRTLLCIVYACVYVSICSRPGPAGQRA</sequence>
<protein>
    <submittedName>
        <fullName evidence="1">Uncharacterized protein</fullName>
    </submittedName>
</protein>
<organism evidence="1 2">
    <name type="scientific">Miscanthus lutarioriparius</name>
    <dbReference type="NCBI Taxonomy" id="422564"/>
    <lineage>
        <taxon>Eukaryota</taxon>
        <taxon>Viridiplantae</taxon>
        <taxon>Streptophyta</taxon>
        <taxon>Embryophyta</taxon>
        <taxon>Tracheophyta</taxon>
        <taxon>Spermatophyta</taxon>
        <taxon>Magnoliopsida</taxon>
        <taxon>Liliopsida</taxon>
        <taxon>Poales</taxon>
        <taxon>Poaceae</taxon>
        <taxon>PACMAD clade</taxon>
        <taxon>Panicoideae</taxon>
        <taxon>Andropogonodae</taxon>
        <taxon>Andropogoneae</taxon>
        <taxon>Saccharinae</taxon>
        <taxon>Miscanthus</taxon>
    </lineage>
</organism>